<dbReference type="AlphaFoldDB" id="A0A4Z1E8E9"/>
<proteinExistence type="predicted"/>
<protein>
    <submittedName>
        <fullName evidence="2">Uncharacterized protein</fullName>
    </submittedName>
</protein>
<dbReference type="Proteomes" id="UP000297777">
    <property type="component" value="Unassembled WGS sequence"/>
</dbReference>
<comment type="caution">
    <text evidence="2">The sequence shown here is derived from an EMBL/GenBank/DDBJ whole genome shotgun (WGS) entry which is preliminary data.</text>
</comment>
<keyword evidence="1" id="KW-0732">Signal</keyword>
<feature type="chain" id="PRO_5021425628" evidence="1">
    <location>
        <begin position="19"/>
        <end position="152"/>
    </location>
</feature>
<evidence type="ECO:0000313" key="3">
    <source>
        <dbReference type="Proteomes" id="UP000297777"/>
    </source>
</evidence>
<dbReference type="EMBL" id="PQXH01000211">
    <property type="protein sequence ID" value="TGO08385.1"/>
    <property type="molecule type" value="Genomic_DNA"/>
</dbReference>
<name>A0A4Z1E8E9_9HELO</name>
<evidence type="ECO:0000256" key="1">
    <source>
        <dbReference type="SAM" id="SignalP"/>
    </source>
</evidence>
<sequence>MQFSSAIISAITVALASAAAVEKRSIFDVSEFSASCIPHSTQCLYSFTVIQPGTQENAGVKCSALVPANADGTLPDIPQWGGSCIDSSRRFWVHRVDSGLNFFVSQQVSPASNQTASHLLPNAYLTKVGNTIGSTQSYNGPTDFGLNYAVSS</sequence>
<reference evidence="2 3" key="1">
    <citation type="submission" date="2017-12" db="EMBL/GenBank/DDBJ databases">
        <title>Comparative genomics of Botrytis spp.</title>
        <authorList>
            <person name="Valero-Jimenez C.A."/>
            <person name="Tapia P."/>
            <person name="Veloso J."/>
            <person name="Silva-Moreno E."/>
            <person name="Staats M."/>
            <person name="Valdes J.H."/>
            <person name="Van Kan J.A.L."/>
        </authorList>
    </citation>
    <scope>NUCLEOTIDE SEQUENCE [LARGE SCALE GENOMIC DNA]</scope>
    <source>
        <strain evidence="2 3">Bt9001</strain>
    </source>
</reference>
<keyword evidence="3" id="KW-1185">Reference proteome</keyword>
<gene>
    <name evidence="2" type="ORF">BTUL_0211g00040</name>
</gene>
<feature type="signal peptide" evidence="1">
    <location>
        <begin position="1"/>
        <end position="18"/>
    </location>
</feature>
<organism evidence="2 3">
    <name type="scientific">Botrytis tulipae</name>
    <dbReference type="NCBI Taxonomy" id="87230"/>
    <lineage>
        <taxon>Eukaryota</taxon>
        <taxon>Fungi</taxon>
        <taxon>Dikarya</taxon>
        <taxon>Ascomycota</taxon>
        <taxon>Pezizomycotina</taxon>
        <taxon>Leotiomycetes</taxon>
        <taxon>Helotiales</taxon>
        <taxon>Sclerotiniaceae</taxon>
        <taxon>Botrytis</taxon>
    </lineage>
</organism>
<accession>A0A4Z1E8E9</accession>
<evidence type="ECO:0000313" key="2">
    <source>
        <dbReference type="EMBL" id="TGO08385.1"/>
    </source>
</evidence>
<dbReference type="OrthoDB" id="3679184at2759"/>